<keyword evidence="3" id="KW-1185">Reference proteome</keyword>
<evidence type="ECO:0000313" key="3">
    <source>
        <dbReference type="Proteomes" id="UP000507962"/>
    </source>
</evidence>
<organism evidence="2 3">
    <name type="scientific">Desulfoluna butyratoxydans</name>
    <dbReference type="NCBI Taxonomy" id="231438"/>
    <lineage>
        <taxon>Bacteria</taxon>
        <taxon>Pseudomonadati</taxon>
        <taxon>Thermodesulfobacteriota</taxon>
        <taxon>Desulfobacteria</taxon>
        <taxon>Desulfobacterales</taxon>
        <taxon>Desulfolunaceae</taxon>
        <taxon>Desulfoluna</taxon>
    </lineage>
</organism>
<proteinExistence type="predicted"/>
<dbReference type="SUPFAM" id="SSF75011">
    <property type="entry name" value="3-carboxy-cis,cis-mucoante lactonizing enzyme"/>
    <property type="match status" value="1"/>
</dbReference>
<gene>
    <name evidence="2" type="ORF">MSL71_28990</name>
</gene>
<name>A0A4U8YTP5_9BACT</name>
<feature type="signal peptide" evidence="1">
    <location>
        <begin position="1"/>
        <end position="22"/>
    </location>
</feature>
<evidence type="ECO:0000313" key="2">
    <source>
        <dbReference type="EMBL" id="VFQ45242.1"/>
    </source>
</evidence>
<dbReference type="Proteomes" id="UP000507962">
    <property type="component" value="Unassembled WGS sequence"/>
</dbReference>
<keyword evidence="1" id="KW-0732">Signal</keyword>
<evidence type="ECO:0000256" key="1">
    <source>
        <dbReference type="SAM" id="SignalP"/>
    </source>
</evidence>
<reference evidence="2 3" key="1">
    <citation type="submission" date="2019-03" db="EMBL/GenBank/DDBJ databases">
        <authorList>
            <person name="Nijsse B."/>
        </authorList>
    </citation>
    <scope>NUCLEOTIDE SEQUENCE [LARGE SCALE GENOMIC DNA]</scope>
    <source>
        <strain evidence="2">Desulfoluna butyratoxydans MSL71</strain>
    </source>
</reference>
<dbReference type="RefSeq" id="WP_180141576.1">
    <property type="nucleotide sequence ID" value="NZ_CAADHO010000005.1"/>
</dbReference>
<protein>
    <submittedName>
        <fullName evidence="2">Lvivd</fullName>
    </submittedName>
</protein>
<feature type="chain" id="PRO_5020455376" evidence="1">
    <location>
        <begin position="23"/>
        <end position="758"/>
    </location>
</feature>
<dbReference type="InterPro" id="IPR013211">
    <property type="entry name" value="LVIVD"/>
</dbReference>
<sequence length="758" mass="81202">MINRQTLILFLAILLLPALSRADQFSPMGTRWPAGVKKTLVGNDTHLFGANGDTLAAYPKTNFEDTTDPVSIRLNAPEGIVTIDYLEVGEKKYIIAACGTGGLQVVAFDGAFSLNENSVVTESDFPRKNTTGPAALNIKGGVGFQAFGAYLIATMDANFGYRVFQFKGDLTLDEVARQELSLADYTMLVDMARWNKSTGHDCILTVTQGREMGLIDMEKGLHKQWEIKGLGKLVFDIPNLSSNALLYMSTLTLRVSGDTAHVIENSMGNYLSFHIQDTPPYLFQTYPPSGSDGVTLGYPMDLSLGGIYGCITTLAAENSNPPGVQVMRLSDKSVVGTLAQEGAGALHQGSPDTLFLMDIRSGLSQIDLSDPTNPSQGNHVDTPFAVDRILIRNDTLLFVDNLNSASAGFRVMDINNATQPTCLFFGPTDGQACDLAVDNDFYRLFIADKSVGVCCYSMNSAYISSPDDLDNPEAPSPKAPLELESLAMDHLDGEPLAVAVSTKNINQENIDFLHVLTDTGNLFSFPLPVLPSVPTVHKIAIEDKILFTGLPGTPTAMEPFGTDYLLVACGPQGFQIVDLFSDPDDPEKLSHGIEASYTQGLANTVSVSSDGSRYACVADDAAGIVSLDLFSNQNTPALITPAREGGYSMGTGHVIDLFFTDNNNLYAVTDQATDNLLILDLSDPAAPGLLSRETSPGTPRAVVAATTGGLSSDSPALRAAYIADGQGGLTIRQTTENDNSQEQVWHDDSSGCFIRTLN</sequence>
<dbReference type="EMBL" id="CAADHO010000005">
    <property type="protein sequence ID" value="VFQ45242.1"/>
    <property type="molecule type" value="Genomic_DNA"/>
</dbReference>
<dbReference type="AlphaFoldDB" id="A0A4U8YTP5"/>
<dbReference type="Pfam" id="PF08309">
    <property type="entry name" value="LVIVD"/>
    <property type="match status" value="2"/>
</dbReference>
<accession>A0A4U8YTP5</accession>